<evidence type="ECO:0000313" key="1">
    <source>
        <dbReference type="EMBL" id="CBY01697.1"/>
    </source>
</evidence>
<dbReference type="HOGENOM" id="CLU_031555_3_0_1"/>
<accession>E5AEQ8</accession>
<dbReference type="InParanoid" id="E5AEQ8"/>
<gene>
    <name evidence="1" type="ORF">LEMA_P004840.1</name>
</gene>
<reference evidence="2" key="1">
    <citation type="journal article" date="2011" name="Nat. Commun.">
        <title>Effector diversification within compartments of the Leptosphaeria maculans genome affected by Repeat-Induced Point mutations.</title>
        <authorList>
            <person name="Rouxel T."/>
            <person name="Grandaubert J."/>
            <person name="Hane J.K."/>
            <person name="Hoede C."/>
            <person name="van de Wouw A.P."/>
            <person name="Couloux A."/>
            <person name="Dominguez V."/>
            <person name="Anthouard V."/>
            <person name="Bally P."/>
            <person name="Bourras S."/>
            <person name="Cozijnsen A.J."/>
            <person name="Ciuffetti L.M."/>
            <person name="Degrave A."/>
            <person name="Dilmaghani A."/>
            <person name="Duret L."/>
            <person name="Fudal I."/>
            <person name="Goodwin S.B."/>
            <person name="Gout L."/>
            <person name="Glaser N."/>
            <person name="Linglin J."/>
            <person name="Kema G.H.J."/>
            <person name="Lapalu N."/>
            <person name="Lawrence C.B."/>
            <person name="May K."/>
            <person name="Meyer M."/>
            <person name="Ollivier B."/>
            <person name="Poulain J."/>
            <person name="Schoch C.L."/>
            <person name="Simon A."/>
            <person name="Spatafora J.W."/>
            <person name="Stachowiak A."/>
            <person name="Turgeon B.G."/>
            <person name="Tyler B.M."/>
            <person name="Vincent D."/>
            <person name="Weissenbach J."/>
            <person name="Amselem J."/>
            <person name="Quesneville H."/>
            <person name="Oliver R.P."/>
            <person name="Wincker P."/>
            <person name="Balesdent M.-H."/>
            <person name="Howlett B.J."/>
        </authorList>
    </citation>
    <scope>NUCLEOTIDE SEQUENCE [LARGE SCALE GENOMIC DNA]</scope>
    <source>
        <strain evidence="2">JN3 / isolate v23.1.3 / race Av1-4-5-6-7-8</strain>
    </source>
</reference>
<evidence type="ECO:0000313" key="2">
    <source>
        <dbReference type="Proteomes" id="UP000002668"/>
    </source>
</evidence>
<name>E5AEQ8_LEPMJ</name>
<protein>
    <recommendedName>
        <fullName evidence="3">BTB domain-containing protein</fullName>
    </recommendedName>
</protein>
<dbReference type="AlphaFoldDB" id="E5AEQ8"/>
<dbReference type="VEuPathDB" id="FungiDB:LEMA_P004840.1"/>
<dbReference type="OMA" id="HERWHAN"/>
<dbReference type="EMBL" id="FP929139">
    <property type="protein sequence ID" value="CBY01697.1"/>
    <property type="molecule type" value="Genomic_DNA"/>
</dbReference>
<sequence>MAKTKYEITADPDTIIILQNPDAAFASWSLTGGGRDHMALAHESAVDNSAVDNPAVEYSAVDNPVVEYSAVDEITPGGAEQETDLIIANEANKSNSTEGDEVWYYVSRRHLTAVSPKFERVLVDANWKEGTRDENDGLFHVSATDWDSEALRYFLQVLHLRNSQVPREVSLEMLAKIAVLIDFYDCAEALEPFTERWVEHARVVSPVPSDFCRDLILWMCIAWVLKLPNEFLQTTRVAIKENDREFPTLGLPITACVDRIEESRTQAIDTIFSQLQSLLEELGSPQYQCPSGYPFECGSMLYGALTKEMDLQQLLPAPVAPYSGLSMVEVYKRIQRIRSPVWFFSGHRQKQIQHSCDLRVKVMAIADSATRLAIGPGLEDFKSH</sequence>
<dbReference type="GeneID" id="13286030"/>
<dbReference type="OrthoDB" id="5326346at2759"/>
<dbReference type="STRING" id="985895.E5AEQ8"/>
<keyword evidence="2" id="KW-1185">Reference proteome</keyword>
<organism evidence="1 2">
    <name type="scientific">Leptosphaeria maculans (strain JN3 / isolate v23.1.3 / race Av1-4-5-6-7-8)</name>
    <name type="common">Blackleg fungus</name>
    <name type="synonym">Phoma lingam</name>
    <dbReference type="NCBI Taxonomy" id="985895"/>
    <lineage>
        <taxon>Eukaryota</taxon>
        <taxon>Fungi</taxon>
        <taxon>Dikarya</taxon>
        <taxon>Ascomycota</taxon>
        <taxon>Pezizomycotina</taxon>
        <taxon>Dothideomycetes</taxon>
        <taxon>Pleosporomycetidae</taxon>
        <taxon>Pleosporales</taxon>
        <taxon>Pleosporineae</taxon>
        <taxon>Leptosphaeriaceae</taxon>
        <taxon>Plenodomus</taxon>
        <taxon>Plenodomus lingam/Leptosphaeria maculans species complex</taxon>
    </lineage>
</organism>
<dbReference type="Proteomes" id="UP000002668">
    <property type="component" value="Genome"/>
</dbReference>
<dbReference type="RefSeq" id="XP_003845176.1">
    <property type="nucleotide sequence ID" value="XM_003845128.1"/>
</dbReference>
<evidence type="ECO:0008006" key="3">
    <source>
        <dbReference type="Google" id="ProtNLM"/>
    </source>
</evidence>
<dbReference type="eggNOG" id="ENOG502S8FX">
    <property type="taxonomic scope" value="Eukaryota"/>
</dbReference>
<proteinExistence type="predicted"/>